<dbReference type="Gene3D" id="2.60.40.1080">
    <property type="match status" value="1"/>
</dbReference>
<comment type="caution">
    <text evidence="3">The sequence shown here is derived from an EMBL/GenBank/DDBJ whole genome shotgun (WGS) entry which is preliminary data.</text>
</comment>
<dbReference type="Pfam" id="PF02368">
    <property type="entry name" value="Big_2"/>
    <property type="match status" value="1"/>
</dbReference>
<dbReference type="InterPro" id="IPR008964">
    <property type="entry name" value="Invasin/intimin_cell_adhesion"/>
</dbReference>
<name>A0A0R2MXQ1_9LACO</name>
<dbReference type="AlphaFoldDB" id="A0A0R2MXQ1"/>
<protein>
    <recommendedName>
        <fullName evidence="2">BIG2 domain-containing protein</fullName>
    </recommendedName>
</protein>
<dbReference type="PATRIC" id="fig|1293598.4.peg.563"/>
<evidence type="ECO:0000313" key="4">
    <source>
        <dbReference type="Proteomes" id="UP000050969"/>
    </source>
</evidence>
<dbReference type="Gene3D" id="2.60.40.2700">
    <property type="match status" value="1"/>
</dbReference>
<dbReference type="RefSeq" id="WP_056992766.1">
    <property type="nucleotide sequence ID" value="NZ_JQCE01000021.1"/>
</dbReference>
<accession>A0A0R2MXQ1</accession>
<proteinExistence type="predicted"/>
<feature type="domain" description="BIG2" evidence="2">
    <location>
        <begin position="160"/>
        <end position="239"/>
    </location>
</feature>
<dbReference type="SMART" id="SM00635">
    <property type="entry name" value="BID_2"/>
    <property type="match status" value="1"/>
</dbReference>
<evidence type="ECO:0000259" key="2">
    <source>
        <dbReference type="SMART" id="SM00635"/>
    </source>
</evidence>
<dbReference type="SUPFAM" id="SSF49373">
    <property type="entry name" value="Invasin/intimin cell-adhesion fragments"/>
    <property type="match status" value="1"/>
</dbReference>
<organism evidence="3 4">
    <name type="scientific">Lacticaseibacillus saniviri JCM 17471 = DSM 24301</name>
    <dbReference type="NCBI Taxonomy" id="1293598"/>
    <lineage>
        <taxon>Bacteria</taxon>
        <taxon>Bacillati</taxon>
        <taxon>Bacillota</taxon>
        <taxon>Bacilli</taxon>
        <taxon>Lactobacillales</taxon>
        <taxon>Lactobacillaceae</taxon>
        <taxon>Lacticaseibacillus</taxon>
    </lineage>
</organism>
<evidence type="ECO:0000313" key="3">
    <source>
        <dbReference type="EMBL" id="KRO17202.1"/>
    </source>
</evidence>
<dbReference type="Proteomes" id="UP000050969">
    <property type="component" value="Unassembled WGS sequence"/>
</dbReference>
<dbReference type="STRING" id="1293598.IV56_GL000529"/>
<reference evidence="3 4" key="1">
    <citation type="journal article" date="2015" name="Genome Announc.">
        <title>Expanding the biotechnology potential of lactobacilli through comparative genomics of 213 strains and associated genera.</title>
        <authorList>
            <person name="Sun Z."/>
            <person name="Harris H.M."/>
            <person name="McCann A."/>
            <person name="Guo C."/>
            <person name="Argimon S."/>
            <person name="Zhang W."/>
            <person name="Yang X."/>
            <person name="Jeffery I.B."/>
            <person name="Cooney J.C."/>
            <person name="Kagawa T.F."/>
            <person name="Liu W."/>
            <person name="Song Y."/>
            <person name="Salvetti E."/>
            <person name="Wrobel A."/>
            <person name="Rasinkangas P."/>
            <person name="Parkhill J."/>
            <person name="Rea M.C."/>
            <person name="O'Sullivan O."/>
            <person name="Ritari J."/>
            <person name="Douillard F.P."/>
            <person name="Paul Ross R."/>
            <person name="Yang R."/>
            <person name="Briner A.E."/>
            <person name="Felis G.E."/>
            <person name="de Vos W.M."/>
            <person name="Barrangou R."/>
            <person name="Klaenhammer T.R."/>
            <person name="Caufield P.W."/>
            <person name="Cui Y."/>
            <person name="Zhang H."/>
            <person name="O'Toole P.W."/>
        </authorList>
    </citation>
    <scope>NUCLEOTIDE SEQUENCE [LARGE SCALE GENOMIC DNA]</scope>
    <source>
        <strain evidence="3 4">DSM 24301</strain>
    </source>
</reference>
<feature type="signal peptide" evidence="1">
    <location>
        <begin position="1"/>
        <end position="25"/>
    </location>
</feature>
<feature type="chain" id="PRO_5006420790" description="BIG2 domain-containing protein" evidence="1">
    <location>
        <begin position="26"/>
        <end position="481"/>
    </location>
</feature>
<dbReference type="InterPro" id="IPR003343">
    <property type="entry name" value="Big_2"/>
</dbReference>
<sequence>MRRLISIVFLISFIFALSPKQTVNAAPPTPPFGSPSPSYNWINGGFKSQPRAHYNAVINQDLPLRVVAAPDITFAAAIIGKTATFEWRQSLNKVPWLKVSNNVYQSPVGTAPETDDFIFHPTVVGTYYLQVQVKWSRTLFADVRYQTRLITIDVLPESVATTGLSVDVDHPILFPGFSTTAHATLTPEDATDRITWQVSPADVVTIDPDTGNISSTANRYGKVTITATSGQHKASTTLIVGGVRDQAVQAGQPVTFSAEGIRPIPNTKLTYQWYRLNDSGGRQLIRGATQSTYTFTTSSNPALASNPDHLRRFQVGLTTTYNGQSDVIYSNPATLTLQAEEEATFKLSQVPDFVPAQDLRVADFFRGDQVIPINAQPIILQDTTTGNNQVVLTARLSPFINQTNRHWSNRPTMIFTVANRVVTLPANNQSTRIADIPQGQGLSQTTGQLYHASLNIPQLKKVNAGTYQATLLWEANLVPTN</sequence>
<gene>
    <name evidence="3" type="ORF">IV56_GL000529</name>
</gene>
<keyword evidence="1" id="KW-0732">Signal</keyword>
<keyword evidence="4" id="KW-1185">Reference proteome</keyword>
<evidence type="ECO:0000256" key="1">
    <source>
        <dbReference type="SAM" id="SignalP"/>
    </source>
</evidence>
<dbReference type="EMBL" id="JQCE01000021">
    <property type="protein sequence ID" value="KRO17202.1"/>
    <property type="molecule type" value="Genomic_DNA"/>
</dbReference>